<dbReference type="FunFam" id="3.30.200.20:FF:000003">
    <property type="entry name" value="Non-specific serine/threonine protein kinase"/>
    <property type="match status" value="1"/>
</dbReference>
<name>A0A1J4JR82_9EUKA</name>
<keyword evidence="2" id="KW-0723">Serine/threonine-protein kinase</keyword>
<evidence type="ECO:0000256" key="3">
    <source>
        <dbReference type="ARBA" id="ARBA00022679"/>
    </source>
</evidence>
<dbReference type="InterPro" id="IPR011009">
    <property type="entry name" value="Kinase-like_dom_sf"/>
</dbReference>
<dbReference type="GO" id="GO:0004674">
    <property type="term" value="F:protein serine/threonine kinase activity"/>
    <property type="evidence" value="ECO:0007669"/>
    <property type="project" value="UniProtKB-KW"/>
</dbReference>
<feature type="binding site" evidence="9">
    <location>
        <position position="39"/>
    </location>
    <ligand>
        <name>ATP</name>
        <dbReference type="ChEBI" id="CHEBI:30616"/>
    </ligand>
</feature>
<comment type="catalytic activity">
    <reaction evidence="7">
        <text>L-threonyl-[protein] + ATP = O-phospho-L-threonyl-[protein] + ADP + H(+)</text>
        <dbReference type="Rhea" id="RHEA:46608"/>
        <dbReference type="Rhea" id="RHEA-COMP:11060"/>
        <dbReference type="Rhea" id="RHEA-COMP:11605"/>
        <dbReference type="ChEBI" id="CHEBI:15378"/>
        <dbReference type="ChEBI" id="CHEBI:30013"/>
        <dbReference type="ChEBI" id="CHEBI:30616"/>
        <dbReference type="ChEBI" id="CHEBI:61977"/>
        <dbReference type="ChEBI" id="CHEBI:456216"/>
        <dbReference type="EC" id="2.7.11.1"/>
    </reaction>
</comment>
<accession>A0A1J4JR82</accession>
<reference evidence="12" key="1">
    <citation type="submission" date="2016-10" db="EMBL/GenBank/DDBJ databases">
        <authorList>
            <person name="Benchimol M."/>
            <person name="Almeida L.G."/>
            <person name="Vasconcelos A.T."/>
            <person name="Perreira-Neves A."/>
            <person name="Rosa I.A."/>
            <person name="Tasca T."/>
            <person name="Bogo M.R."/>
            <person name="de Souza W."/>
        </authorList>
    </citation>
    <scope>NUCLEOTIDE SEQUENCE [LARGE SCALE GENOMIC DNA]</scope>
    <source>
        <strain evidence="12">K</strain>
    </source>
</reference>
<dbReference type="Pfam" id="PF00069">
    <property type="entry name" value="Pkinase"/>
    <property type="match status" value="1"/>
</dbReference>
<protein>
    <recommendedName>
        <fullName evidence="1">non-specific serine/threonine protein kinase</fullName>
        <ecNumber evidence="1">2.7.11.1</ecNumber>
    </recommendedName>
</protein>
<dbReference type="VEuPathDB" id="TrichDB:TRFO_32223"/>
<dbReference type="Proteomes" id="UP000179807">
    <property type="component" value="Unassembled WGS sequence"/>
</dbReference>
<dbReference type="SUPFAM" id="SSF56112">
    <property type="entry name" value="Protein kinase-like (PK-like)"/>
    <property type="match status" value="1"/>
</dbReference>
<dbReference type="InterPro" id="IPR017441">
    <property type="entry name" value="Protein_kinase_ATP_BS"/>
</dbReference>
<evidence type="ECO:0000256" key="7">
    <source>
        <dbReference type="ARBA" id="ARBA00047899"/>
    </source>
</evidence>
<evidence type="ECO:0000313" key="13">
    <source>
        <dbReference type="Proteomes" id="UP000179807"/>
    </source>
</evidence>
<evidence type="ECO:0000256" key="10">
    <source>
        <dbReference type="SAM" id="MobiDB-lite"/>
    </source>
</evidence>
<dbReference type="SMART" id="SM00220">
    <property type="entry name" value="S_TKc"/>
    <property type="match status" value="1"/>
</dbReference>
<organism evidence="12 13">
    <name type="scientific">Tritrichomonas foetus</name>
    <dbReference type="NCBI Taxonomy" id="1144522"/>
    <lineage>
        <taxon>Eukaryota</taxon>
        <taxon>Metamonada</taxon>
        <taxon>Parabasalia</taxon>
        <taxon>Tritrichomonadida</taxon>
        <taxon>Tritrichomonadidae</taxon>
        <taxon>Tritrichomonas</taxon>
    </lineage>
</organism>
<evidence type="ECO:0000256" key="8">
    <source>
        <dbReference type="ARBA" id="ARBA00048679"/>
    </source>
</evidence>
<dbReference type="InterPro" id="IPR008271">
    <property type="entry name" value="Ser/Thr_kinase_AS"/>
</dbReference>
<comment type="caution">
    <text evidence="12">The sequence shown here is derived from an EMBL/GenBank/DDBJ whole genome shotgun (WGS) entry which is preliminary data.</text>
</comment>
<feature type="region of interest" description="Disordered" evidence="10">
    <location>
        <begin position="462"/>
        <end position="506"/>
    </location>
</feature>
<evidence type="ECO:0000256" key="5">
    <source>
        <dbReference type="ARBA" id="ARBA00022777"/>
    </source>
</evidence>
<keyword evidence="5 12" id="KW-0418">Kinase</keyword>
<keyword evidence="6 9" id="KW-0067">ATP-binding</keyword>
<dbReference type="AlphaFoldDB" id="A0A1J4JR82"/>
<dbReference type="GO" id="GO:0005737">
    <property type="term" value="C:cytoplasm"/>
    <property type="evidence" value="ECO:0007669"/>
    <property type="project" value="TreeGrafter"/>
</dbReference>
<keyword evidence="13" id="KW-1185">Reference proteome</keyword>
<dbReference type="Gene3D" id="1.10.510.10">
    <property type="entry name" value="Transferase(Phosphotransferase) domain 1"/>
    <property type="match status" value="1"/>
</dbReference>
<dbReference type="PANTHER" id="PTHR24346:SF30">
    <property type="entry name" value="MATERNAL EMBRYONIC LEUCINE ZIPPER KINASE"/>
    <property type="match status" value="1"/>
</dbReference>
<sequence length="506" mass="57535">MLSQTTIGNYQLIQLIGSGSFATVWFGRHIITGLNVAIKVIYKQSLSSPEASNRFNREVSLLKQMDHYFIAQLFEILETDDAFYLVMEHVENGDMLNFVNIQGHIDENRARRYFCQLISALNYLHNKKFIAHRDLKAENILLDRYDNIRLIDFGLSNGFSKISPELKTACGSPAYAAPEMIQGCPYTKAADVWSAGIVLYAMVAGILPFDDANVQTLLQKVVYTEVQYPQSMSRSLIDLLKRLLVKTPEKRLTIPQIIAHPWVSQSEYSALFDFDSSVSPDMVVDKEIVEKMRIMGLNVTNLPQCVMLGEFNPITSIYRQLRKQKLTEILKQTMINLSKSHQTIPHMPLRMPSPFSPMTKPNYYSNNINTSNMDPNNMNTNMNPSCNLNNNNNNNNLMNNNMNMNSISNDMCMNKNVNIEMKAIGNYDSYAPCDIQPMMMPPQTQCGDSLMMLAIRRSSLQNTPVNQPARRMSRPVVMKKPKGQNDPIFQQNQPHAIPQVPLSSRL</sequence>
<evidence type="ECO:0000256" key="9">
    <source>
        <dbReference type="PROSITE-ProRule" id="PRU10141"/>
    </source>
</evidence>
<keyword evidence="4 9" id="KW-0547">Nucleotide-binding</keyword>
<feature type="compositionally biased region" description="Basic residues" evidence="10">
    <location>
        <begin position="471"/>
        <end position="482"/>
    </location>
</feature>
<evidence type="ECO:0000256" key="1">
    <source>
        <dbReference type="ARBA" id="ARBA00012513"/>
    </source>
</evidence>
<dbReference type="InterPro" id="IPR000719">
    <property type="entry name" value="Prot_kinase_dom"/>
</dbReference>
<feature type="domain" description="Protein kinase" evidence="11">
    <location>
        <begin position="10"/>
        <end position="263"/>
    </location>
</feature>
<dbReference type="PROSITE" id="PS00108">
    <property type="entry name" value="PROTEIN_KINASE_ST"/>
    <property type="match status" value="1"/>
</dbReference>
<keyword evidence="3" id="KW-0808">Transferase</keyword>
<evidence type="ECO:0000313" key="12">
    <source>
        <dbReference type="EMBL" id="OHT00928.1"/>
    </source>
</evidence>
<evidence type="ECO:0000256" key="6">
    <source>
        <dbReference type="ARBA" id="ARBA00022840"/>
    </source>
</evidence>
<dbReference type="GO" id="GO:0035556">
    <property type="term" value="P:intracellular signal transduction"/>
    <property type="evidence" value="ECO:0007669"/>
    <property type="project" value="TreeGrafter"/>
</dbReference>
<evidence type="ECO:0000259" key="11">
    <source>
        <dbReference type="PROSITE" id="PS50011"/>
    </source>
</evidence>
<dbReference type="PROSITE" id="PS50011">
    <property type="entry name" value="PROTEIN_KINASE_DOM"/>
    <property type="match status" value="1"/>
</dbReference>
<dbReference type="PROSITE" id="PS00107">
    <property type="entry name" value="PROTEIN_KINASE_ATP"/>
    <property type="match status" value="1"/>
</dbReference>
<evidence type="ECO:0000256" key="2">
    <source>
        <dbReference type="ARBA" id="ARBA00022527"/>
    </source>
</evidence>
<dbReference type="RefSeq" id="XP_068354064.1">
    <property type="nucleotide sequence ID" value="XM_068508387.1"/>
</dbReference>
<dbReference type="OrthoDB" id="40902at2759"/>
<dbReference type="CDD" id="cd14003">
    <property type="entry name" value="STKc_AMPK-like"/>
    <property type="match status" value="1"/>
</dbReference>
<evidence type="ECO:0000256" key="4">
    <source>
        <dbReference type="ARBA" id="ARBA00022741"/>
    </source>
</evidence>
<dbReference type="EC" id="2.7.11.1" evidence="1"/>
<dbReference type="EMBL" id="MLAK01000931">
    <property type="protein sequence ID" value="OHT00928.1"/>
    <property type="molecule type" value="Genomic_DNA"/>
</dbReference>
<dbReference type="GO" id="GO:0005524">
    <property type="term" value="F:ATP binding"/>
    <property type="evidence" value="ECO:0007669"/>
    <property type="project" value="UniProtKB-UniRule"/>
</dbReference>
<gene>
    <name evidence="12" type="ORF">TRFO_32223</name>
</gene>
<dbReference type="GeneID" id="94843091"/>
<dbReference type="PANTHER" id="PTHR24346">
    <property type="entry name" value="MAP/MICROTUBULE AFFINITY-REGULATING KINASE"/>
    <property type="match status" value="1"/>
</dbReference>
<proteinExistence type="predicted"/>
<comment type="catalytic activity">
    <reaction evidence="8">
        <text>L-seryl-[protein] + ATP = O-phospho-L-seryl-[protein] + ADP + H(+)</text>
        <dbReference type="Rhea" id="RHEA:17989"/>
        <dbReference type="Rhea" id="RHEA-COMP:9863"/>
        <dbReference type="Rhea" id="RHEA-COMP:11604"/>
        <dbReference type="ChEBI" id="CHEBI:15378"/>
        <dbReference type="ChEBI" id="CHEBI:29999"/>
        <dbReference type="ChEBI" id="CHEBI:30616"/>
        <dbReference type="ChEBI" id="CHEBI:83421"/>
        <dbReference type="ChEBI" id="CHEBI:456216"/>
        <dbReference type="EC" id="2.7.11.1"/>
    </reaction>
</comment>
<dbReference type="FunFam" id="1.10.510.10:FF:000592">
    <property type="entry name" value="CAMK family protein kinase"/>
    <property type="match status" value="1"/>
</dbReference>